<proteinExistence type="predicted"/>
<dbReference type="EMBL" id="RKQK01000001">
    <property type="protein sequence ID" value="RPE71140.1"/>
    <property type="molecule type" value="Genomic_DNA"/>
</dbReference>
<feature type="domain" description="GapR-like DNA-binding" evidence="3">
    <location>
        <begin position="32"/>
        <end position="103"/>
    </location>
</feature>
<evidence type="ECO:0000256" key="1">
    <source>
        <dbReference type="SAM" id="Coils"/>
    </source>
</evidence>
<reference evidence="4 5" key="1">
    <citation type="submission" date="2018-11" db="EMBL/GenBank/DDBJ databases">
        <title>Genomic Encyclopedia of Type Strains, Phase IV (KMG-IV): sequencing the most valuable type-strain genomes for metagenomic binning, comparative biology and taxonomic classification.</title>
        <authorList>
            <person name="Goeker M."/>
        </authorList>
    </citation>
    <scope>NUCLEOTIDE SEQUENCE [LARGE SCALE GENOMIC DNA]</scope>
    <source>
        <strain evidence="4 5">DSM 104731</strain>
    </source>
</reference>
<protein>
    <submittedName>
        <fullName evidence="4">Uncharacterized protein (UPF0335 family)</fullName>
    </submittedName>
</protein>
<evidence type="ECO:0000259" key="3">
    <source>
        <dbReference type="Pfam" id="PF10073"/>
    </source>
</evidence>
<keyword evidence="5" id="KW-1185">Reference proteome</keyword>
<keyword evidence="1" id="KW-0175">Coiled coil</keyword>
<evidence type="ECO:0000313" key="5">
    <source>
        <dbReference type="Proteomes" id="UP000269689"/>
    </source>
</evidence>
<dbReference type="AlphaFoldDB" id="A0A3N4VBD5"/>
<dbReference type="GO" id="GO:0003677">
    <property type="term" value="F:DNA binding"/>
    <property type="evidence" value="ECO:0007669"/>
    <property type="project" value="InterPro"/>
</dbReference>
<evidence type="ECO:0000256" key="2">
    <source>
        <dbReference type="SAM" id="MobiDB-lite"/>
    </source>
</evidence>
<sequence>MAPRQFTFENKGPAMIDDDNTPSGPDASYRVTADELRQFVERYERLEMEKKDIADQQKEVMAEAKGRGYDTKVLRKVIALRKKSTDEIAEEEAVLEMYKEALGMG</sequence>
<feature type="region of interest" description="Disordered" evidence="2">
    <location>
        <begin position="1"/>
        <end position="26"/>
    </location>
</feature>
<name>A0A3N4VBD5_9RHOB</name>
<dbReference type="Proteomes" id="UP000269689">
    <property type="component" value="Unassembled WGS sequence"/>
</dbReference>
<organism evidence="4 5">
    <name type="scientific">Pacificibacter maritimus</name>
    <dbReference type="NCBI Taxonomy" id="762213"/>
    <lineage>
        <taxon>Bacteria</taxon>
        <taxon>Pseudomonadati</taxon>
        <taxon>Pseudomonadota</taxon>
        <taxon>Alphaproteobacteria</taxon>
        <taxon>Rhodobacterales</taxon>
        <taxon>Roseobacteraceae</taxon>
        <taxon>Pacificibacter</taxon>
    </lineage>
</organism>
<accession>A0A3N4VBD5</accession>
<dbReference type="NCBIfam" id="NF010247">
    <property type="entry name" value="PRK13694.1"/>
    <property type="match status" value="1"/>
</dbReference>
<gene>
    <name evidence="4" type="ORF">EDD53_0253</name>
</gene>
<feature type="coiled-coil region" evidence="1">
    <location>
        <begin position="29"/>
        <end position="101"/>
    </location>
</feature>
<evidence type="ECO:0000313" key="4">
    <source>
        <dbReference type="EMBL" id="RPE71140.1"/>
    </source>
</evidence>
<dbReference type="InterPro" id="IPR046367">
    <property type="entry name" value="GapR-like_DNA-bd"/>
</dbReference>
<dbReference type="Pfam" id="PF10073">
    <property type="entry name" value="GapR_DNA-bd"/>
    <property type="match status" value="1"/>
</dbReference>
<comment type="caution">
    <text evidence="4">The sequence shown here is derived from an EMBL/GenBank/DDBJ whole genome shotgun (WGS) entry which is preliminary data.</text>
</comment>